<dbReference type="Pfam" id="PF14109">
    <property type="entry name" value="GldH_lipo"/>
    <property type="match status" value="1"/>
</dbReference>
<evidence type="ECO:0000313" key="1">
    <source>
        <dbReference type="EMBL" id="AUC21384.1"/>
    </source>
</evidence>
<proteinExistence type="predicted"/>
<dbReference type="PROSITE" id="PS51257">
    <property type="entry name" value="PROKAR_LIPOPROTEIN"/>
    <property type="match status" value="1"/>
</dbReference>
<keyword evidence="1" id="KW-0449">Lipoprotein</keyword>
<dbReference type="InterPro" id="IPR020018">
    <property type="entry name" value="Motility-assoc_lipoprot_GldH"/>
</dbReference>
<reference evidence="1 2" key="1">
    <citation type="submission" date="2017-02" db="EMBL/GenBank/DDBJ databases">
        <title>Trade-off between light-utilization and light-protection in marine flavobacteria.</title>
        <authorList>
            <person name="Kumagai Y."/>
            <person name="Yoshizawa S."/>
            <person name="Kogure K."/>
            <person name="Iwasaki W."/>
        </authorList>
    </citation>
    <scope>NUCLEOTIDE SEQUENCE [LARGE SCALE GENOMIC DNA]</scope>
    <source>
        <strain evidence="1 2">KCTC 23670</strain>
    </source>
</reference>
<dbReference type="EMBL" id="CP019336">
    <property type="protein sequence ID" value="AUC21384.1"/>
    <property type="molecule type" value="Genomic_DNA"/>
</dbReference>
<dbReference type="Proteomes" id="UP000232721">
    <property type="component" value="Chromosome"/>
</dbReference>
<accession>A0ABN5F4M9</accession>
<dbReference type="RefSeq" id="WP_165731674.1">
    <property type="nucleotide sequence ID" value="NZ_CP019336.1"/>
</dbReference>
<evidence type="ECO:0000313" key="2">
    <source>
        <dbReference type="Proteomes" id="UP000232721"/>
    </source>
</evidence>
<protein>
    <submittedName>
        <fullName evidence="1">Gliding motility lipoprotein GldH</fullName>
    </submittedName>
</protein>
<dbReference type="NCBIfam" id="TIGR03511">
    <property type="entry name" value="GldH_lipo"/>
    <property type="match status" value="1"/>
</dbReference>
<organism evidence="1 2">
    <name type="scientific">Polaribacter sejongensis</name>
    <dbReference type="NCBI Taxonomy" id="985043"/>
    <lineage>
        <taxon>Bacteria</taxon>
        <taxon>Pseudomonadati</taxon>
        <taxon>Bacteroidota</taxon>
        <taxon>Flavobacteriia</taxon>
        <taxon>Flavobacteriales</taxon>
        <taxon>Flavobacteriaceae</taxon>
    </lineage>
</organism>
<keyword evidence="2" id="KW-1185">Reference proteome</keyword>
<sequence length="164" mass="18982">MTTILKSNPFLIVLGSLLLLFSCDDKSDFNLYKSIDNDGWKANEKIFFEFDVKDTISPKNLFINIRNNNEYAYSNLYLITELVFPNETKVVDTLQYEMADKTGRFLGVGFTEIKENKLFYKEKKAFPVSGNYTFNVRHAMRKNGEVKPIEFLKGIQDVGFSIEN</sequence>
<gene>
    <name evidence="1" type="ORF">BTO15_04335</name>
</gene>
<name>A0ABN5F4M9_9FLAO</name>